<keyword evidence="4" id="KW-0410">Iron transport</keyword>
<protein>
    <submittedName>
        <fullName evidence="15">TonB-dependent receptor</fullName>
    </submittedName>
</protein>
<dbReference type="PROSITE" id="PS52016">
    <property type="entry name" value="TONB_DEPENDENT_REC_3"/>
    <property type="match status" value="1"/>
</dbReference>
<proteinExistence type="inferred from homology"/>
<gene>
    <name evidence="15" type="ORF">HCU74_03000</name>
</gene>
<evidence type="ECO:0000256" key="7">
    <source>
        <dbReference type="ARBA" id="ARBA00023065"/>
    </source>
</evidence>
<keyword evidence="6" id="KW-0408">Iron</keyword>
<dbReference type="EMBL" id="JAAWWK010000001">
    <property type="protein sequence ID" value="NKI16381.1"/>
    <property type="molecule type" value="Genomic_DNA"/>
</dbReference>
<keyword evidence="5 11" id="KW-0812">Transmembrane</keyword>
<evidence type="ECO:0000313" key="16">
    <source>
        <dbReference type="Proteomes" id="UP000765845"/>
    </source>
</evidence>
<accession>A0ABX1GBS3</accession>
<keyword evidence="7" id="KW-0406">Ion transport</keyword>
<dbReference type="Gene3D" id="2.40.170.20">
    <property type="entry name" value="TonB-dependent receptor, beta-barrel domain"/>
    <property type="match status" value="1"/>
</dbReference>
<evidence type="ECO:0000256" key="6">
    <source>
        <dbReference type="ARBA" id="ARBA00023004"/>
    </source>
</evidence>
<dbReference type="Pfam" id="PF00593">
    <property type="entry name" value="TonB_dep_Rec_b-barrel"/>
    <property type="match status" value="1"/>
</dbReference>
<keyword evidence="16" id="KW-1185">Reference proteome</keyword>
<keyword evidence="9 11" id="KW-0472">Membrane</keyword>
<keyword evidence="3 11" id="KW-1134">Transmembrane beta strand</keyword>
<evidence type="ECO:0000256" key="11">
    <source>
        <dbReference type="PROSITE-ProRule" id="PRU01360"/>
    </source>
</evidence>
<evidence type="ECO:0000256" key="2">
    <source>
        <dbReference type="ARBA" id="ARBA00022448"/>
    </source>
</evidence>
<evidence type="ECO:0000256" key="10">
    <source>
        <dbReference type="ARBA" id="ARBA00023237"/>
    </source>
</evidence>
<evidence type="ECO:0000256" key="1">
    <source>
        <dbReference type="ARBA" id="ARBA00004571"/>
    </source>
</evidence>
<feature type="domain" description="TonB-dependent receptor plug" evidence="14">
    <location>
        <begin position="60"/>
        <end position="165"/>
    </location>
</feature>
<evidence type="ECO:0000313" key="15">
    <source>
        <dbReference type="EMBL" id="NKI16381.1"/>
    </source>
</evidence>
<keyword evidence="10 11" id="KW-0998">Cell outer membrane</keyword>
<dbReference type="SUPFAM" id="SSF56935">
    <property type="entry name" value="Porins"/>
    <property type="match status" value="1"/>
</dbReference>
<evidence type="ECO:0000256" key="9">
    <source>
        <dbReference type="ARBA" id="ARBA00023136"/>
    </source>
</evidence>
<reference evidence="15 16" key="1">
    <citation type="submission" date="2020-04" db="EMBL/GenBank/DDBJ databases">
        <authorList>
            <person name="Yoon J."/>
        </authorList>
    </citation>
    <scope>NUCLEOTIDE SEQUENCE [LARGE SCALE GENOMIC DNA]</scope>
    <source>
        <strain evidence="15 16">KMU-166</strain>
    </source>
</reference>
<keyword evidence="15" id="KW-0675">Receptor</keyword>
<evidence type="ECO:0000259" key="13">
    <source>
        <dbReference type="Pfam" id="PF00593"/>
    </source>
</evidence>
<dbReference type="InterPro" id="IPR000531">
    <property type="entry name" value="Beta-barrel_TonB"/>
</dbReference>
<dbReference type="PANTHER" id="PTHR32552">
    <property type="entry name" value="FERRICHROME IRON RECEPTOR-RELATED"/>
    <property type="match status" value="1"/>
</dbReference>
<evidence type="ECO:0000256" key="8">
    <source>
        <dbReference type="ARBA" id="ARBA00023077"/>
    </source>
</evidence>
<feature type="domain" description="TonB-dependent receptor-like beta-barrel" evidence="13">
    <location>
        <begin position="427"/>
        <end position="741"/>
    </location>
</feature>
<evidence type="ECO:0000256" key="12">
    <source>
        <dbReference type="RuleBase" id="RU003357"/>
    </source>
</evidence>
<evidence type="ECO:0000256" key="5">
    <source>
        <dbReference type="ARBA" id="ARBA00022692"/>
    </source>
</evidence>
<dbReference type="Pfam" id="PF07715">
    <property type="entry name" value="Plug"/>
    <property type="match status" value="1"/>
</dbReference>
<evidence type="ECO:0000259" key="14">
    <source>
        <dbReference type="Pfam" id="PF07715"/>
    </source>
</evidence>
<dbReference type="InterPro" id="IPR036942">
    <property type="entry name" value="Beta-barrel_TonB_sf"/>
</dbReference>
<keyword evidence="8 12" id="KW-0798">TonB box</keyword>
<evidence type="ECO:0000256" key="3">
    <source>
        <dbReference type="ARBA" id="ARBA00022452"/>
    </source>
</evidence>
<dbReference type="RefSeq" id="WP_168448904.1">
    <property type="nucleotide sequence ID" value="NZ_JAAWWK010000001.1"/>
</dbReference>
<comment type="caution">
    <text evidence="15">The sequence shown here is derived from an EMBL/GenBank/DDBJ whole genome shotgun (WGS) entry which is preliminary data.</text>
</comment>
<comment type="subcellular location">
    <subcellularLocation>
        <location evidence="1 11">Cell outer membrane</location>
        <topology evidence="1 11">Multi-pass membrane protein</topology>
    </subcellularLocation>
</comment>
<name>A0ABX1GBS3_9GAMM</name>
<dbReference type="InterPro" id="IPR012910">
    <property type="entry name" value="Plug_dom"/>
</dbReference>
<keyword evidence="2 11" id="KW-0813">Transport</keyword>
<evidence type="ECO:0000256" key="4">
    <source>
        <dbReference type="ARBA" id="ARBA00022496"/>
    </source>
</evidence>
<comment type="similarity">
    <text evidence="11 12">Belongs to the TonB-dependent receptor family.</text>
</comment>
<dbReference type="PANTHER" id="PTHR32552:SF81">
    <property type="entry name" value="TONB-DEPENDENT OUTER MEMBRANE RECEPTOR"/>
    <property type="match status" value="1"/>
</dbReference>
<dbReference type="Proteomes" id="UP000765845">
    <property type="component" value="Unassembled WGS sequence"/>
</dbReference>
<dbReference type="InterPro" id="IPR039426">
    <property type="entry name" value="TonB-dep_rcpt-like"/>
</dbReference>
<sequence>MKKLVEADFRSEWFRVFSLLVLSILLASGSWAQEEAKVRKSKNRLIEEVLVTAQKREENLQDVPVSVSAFSGELLSAMGVDDPTDLQAITPGLTYNSATGFAIVYLRGVGSDAFLMADPSVATYIDGVYYPFSSGLAQSFGKVERIEVLKGPQGTLFGRNTTGGAISITTETPSLEELYGSLDFSYGSFETKKARALINVPAGDVFAATVAVFHDVSDNYYTFDPESTQQHVPEEVAKGYRIKTKFFFKHLDLMLAAVRVDQAGFNTALSPNTQPSSLVETFGGEAQPRNHTASVDAPINFDIDSEVFYAEINAYFPGADSKLILSSQSIENLGLTDFDGTNEPIISFGSPVFSDVKTAELQFLSNDDSWGAGWLSWIGGLYYIDSVAGLDPQLALVGGEQGQVSAVPLGELIKMLPDPLRNELDALPLVNGLNFALEGFLATESYAVFLQTSLQFTDWFELTLGGRYQEEEREVLESTVSTRSADGSTEQLFDWRNDGAGEHYVETTNFSPKISLNFTPRDETLIYLSWQEGYKSGTFNTINITDDIDYARPEEVVAYELGVKYSSSGGFAINAALFQTEIEDLQVQFTSLFTGGAVSFENAGAARIQGIDFDLRTLILEPYVDDLALTLSGAYLDGIYTDYKDGSGFNEETGMFEGGQDFTGNRMVRTPEYSASVAMSKTFSFDLGLLELTVDGYYNSGYPYLAQNTVFIEEEYHVINARGSFLLADPDVRVVGSIKNLTDEVYALSQFPNDFGRLEALAAPKNYSVAIQWNF</sequence>
<organism evidence="15 16">
    <name type="scientific">Spongiibacter thalassae</name>
    <dbReference type="NCBI Taxonomy" id="2721624"/>
    <lineage>
        <taxon>Bacteria</taxon>
        <taxon>Pseudomonadati</taxon>
        <taxon>Pseudomonadota</taxon>
        <taxon>Gammaproteobacteria</taxon>
        <taxon>Cellvibrionales</taxon>
        <taxon>Spongiibacteraceae</taxon>
        <taxon>Spongiibacter</taxon>
    </lineage>
</organism>